<keyword evidence="3" id="KW-0333">Golgi apparatus</keyword>
<dbReference type="Pfam" id="PF20649">
    <property type="entry name" value="COG5_C"/>
    <property type="match status" value="1"/>
</dbReference>
<reference evidence="7 8" key="1">
    <citation type="submission" date="2017-10" db="EMBL/GenBank/DDBJ databases">
        <title>Development of genomic resources for the powdery mildew, Erysiphe pulchra.</title>
        <authorList>
            <person name="Wadl P.A."/>
            <person name="Mack B.M."/>
            <person name="Moore G."/>
            <person name="Beltz S.B."/>
        </authorList>
    </citation>
    <scope>NUCLEOTIDE SEQUENCE [LARGE SCALE GENOMIC DNA]</scope>
    <source>
        <strain evidence="7">Cflorida</strain>
    </source>
</reference>
<evidence type="ECO:0000256" key="2">
    <source>
        <dbReference type="ARBA" id="ARBA00020974"/>
    </source>
</evidence>
<dbReference type="GO" id="GO:0000139">
    <property type="term" value="C:Golgi membrane"/>
    <property type="evidence" value="ECO:0007669"/>
    <property type="project" value="UniProtKB-SubCell"/>
</dbReference>
<dbReference type="EMBL" id="PEDP01000070">
    <property type="protein sequence ID" value="POS87785.1"/>
    <property type="molecule type" value="Genomic_DNA"/>
</dbReference>
<comment type="subcellular location">
    <subcellularLocation>
        <location evidence="1">Golgi apparatus membrane</location>
        <topology evidence="1">Peripheral membrane protein</topology>
    </subcellularLocation>
</comment>
<dbReference type="GO" id="GO:0006891">
    <property type="term" value="P:intra-Golgi vesicle-mediated transport"/>
    <property type="evidence" value="ECO:0007669"/>
    <property type="project" value="InterPro"/>
</dbReference>
<dbReference type="Proteomes" id="UP000237438">
    <property type="component" value="Unassembled WGS sequence"/>
</dbReference>
<dbReference type="STRING" id="225359.A0A2S4Q0G8"/>
<keyword evidence="8" id="KW-1185">Reference proteome</keyword>
<organism evidence="7 8">
    <name type="scientific">Erysiphe pulchra</name>
    <dbReference type="NCBI Taxonomy" id="225359"/>
    <lineage>
        <taxon>Eukaryota</taxon>
        <taxon>Fungi</taxon>
        <taxon>Dikarya</taxon>
        <taxon>Ascomycota</taxon>
        <taxon>Pezizomycotina</taxon>
        <taxon>Leotiomycetes</taxon>
        <taxon>Erysiphales</taxon>
        <taxon>Erysiphaceae</taxon>
        <taxon>Erysiphe</taxon>
    </lineage>
</organism>
<evidence type="ECO:0000313" key="8">
    <source>
        <dbReference type="Proteomes" id="UP000237438"/>
    </source>
</evidence>
<name>A0A2S4Q0G8_9PEZI</name>
<evidence type="ECO:0000256" key="1">
    <source>
        <dbReference type="ARBA" id="ARBA00004395"/>
    </source>
</evidence>
<evidence type="ECO:0000256" key="4">
    <source>
        <dbReference type="ARBA" id="ARBA00023136"/>
    </source>
</evidence>
<accession>A0A2S4Q0G8</accession>
<comment type="caution">
    <text evidence="7">The sequence shown here is derived from an EMBL/GenBank/DDBJ whole genome shotgun (WGS) entry which is preliminary data.</text>
</comment>
<dbReference type="OrthoDB" id="18786at2759"/>
<dbReference type="InterPro" id="IPR048485">
    <property type="entry name" value="COG5_helical"/>
</dbReference>
<keyword evidence="4" id="KW-0472">Membrane</keyword>
<evidence type="ECO:0000259" key="6">
    <source>
        <dbReference type="Pfam" id="PF20649"/>
    </source>
</evidence>
<evidence type="ECO:0000259" key="5">
    <source>
        <dbReference type="Pfam" id="PF10392"/>
    </source>
</evidence>
<dbReference type="GO" id="GO:0017119">
    <property type="term" value="C:Golgi transport complex"/>
    <property type="evidence" value="ECO:0007669"/>
    <property type="project" value="InterPro"/>
</dbReference>
<dbReference type="Pfam" id="PF10392">
    <property type="entry name" value="COG5_N"/>
    <property type="match status" value="1"/>
</dbReference>
<evidence type="ECO:0000256" key="3">
    <source>
        <dbReference type="ARBA" id="ARBA00023034"/>
    </source>
</evidence>
<dbReference type="PANTHER" id="PTHR13228">
    <property type="entry name" value="CONSERVED OLIGOMERIC GOLGI COMPLEX COMPONENT 5"/>
    <property type="match status" value="1"/>
</dbReference>
<feature type="domain" description="Conserved oligomeric Golgi complex subunit 5 helical" evidence="6">
    <location>
        <begin position="196"/>
        <end position="405"/>
    </location>
</feature>
<protein>
    <recommendedName>
        <fullName evidence="2">Conserved oligomeric Golgi complex subunit 5</fullName>
    </recommendedName>
</protein>
<proteinExistence type="predicted"/>
<dbReference type="AlphaFoldDB" id="A0A2S4Q0G8"/>
<feature type="domain" description="Conserved oligomeric Golgi complex subunit 5 N-terminal" evidence="5">
    <location>
        <begin position="12"/>
        <end position="144"/>
    </location>
</feature>
<evidence type="ECO:0000313" key="7">
    <source>
        <dbReference type="EMBL" id="POS87785.1"/>
    </source>
</evidence>
<dbReference type="PANTHER" id="PTHR13228:SF3">
    <property type="entry name" value="CONSERVED OLIGOMERIC GOLGI COMPLEX SUBUNIT 5"/>
    <property type="match status" value="1"/>
</dbReference>
<dbReference type="InterPro" id="IPR049176">
    <property type="entry name" value="COG5_N"/>
</dbReference>
<dbReference type="InterPro" id="IPR019465">
    <property type="entry name" value="Cog5"/>
</dbReference>
<sequence>MSEKESSYVDYEALLSPSFSPSVFANSIILATNNPTDIPLDLSTPLSKVLFDTQEINTTIDTLASNFALPLLNYTQEQVASSTNIARVIDSQISSINESYQRLEKEVTKRYETAEETRKVCERLWETARLGRSMVRCLQLGRQLEIQYAEAAGTGISAKTPGQKEDHVALLRCSNTILSLYELLSNKEVGEEGYGLERVEVIKTLQNSVINPAESLVLSKSQKLVREFSIASQSSTISTNMGELKAKTVSALTTLYLLSLSSSANKKYDEKWVPEILVNALQEYLQAALSNSLTSLSRALATLPTLDRILLEISLRCRNILVLESILSETTPPSNANFPLNIVQPQNFLQPLLERLETNSLPSWFWRALASGLNSKMSEFVRKGGASVRTLRSNRNSVKEAIRDCVISGTEMPMKSNKIMNGNWEREISVMVGSVIGPLGRTG</sequence>
<gene>
    <name evidence="7" type="ORF">EPUL_001696</name>
</gene>